<dbReference type="SUPFAM" id="SSF53067">
    <property type="entry name" value="Actin-like ATPase domain"/>
    <property type="match status" value="2"/>
</dbReference>
<dbReference type="EMBL" id="CM000781">
    <property type="protein sequence ID" value="AQK71700.1"/>
    <property type="molecule type" value="Genomic_DNA"/>
</dbReference>
<protein>
    <submittedName>
        <fullName evidence="7">Actin-11</fullName>
    </submittedName>
</protein>
<evidence type="ECO:0000256" key="4">
    <source>
        <dbReference type="ARBA" id="ARBA00022840"/>
    </source>
</evidence>
<dbReference type="SMR" id="A0A1D6HAG7"/>
<accession>A0A1D6HAG7</accession>
<evidence type="ECO:0000256" key="3">
    <source>
        <dbReference type="ARBA" id="ARBA00022741"/>
    </source>
</evidence>
<comment type="subcellular location">
    <subcellularLocation>
        <location evidence="1">Cytoplasm</location>
        <location evidence="1">Cytoskeleton</location>
    </subcellularLocation>
</comment>
<dbReference type="AlphaFoldDB" id="A0A1D6HAG7"/>
<evidence type="ECO:0000313" key="7">
    <source>
        <dbReference type="EMBL" id="AQK71700.1"/>
    </source>
</evidence>
<proteinExistence type="inferred from homology"/>
<keyword evidence="2" id="KW-0963">Cytoplasm</keyword>
<dbReference type="eggNOG" id="KOG0676">
    <property type="taxonomic scope" value="Eukaryota"/>
</dbReference>
<comment type="similarity">
    <text evidence="6">Belongs to the actin family.</text>
</comment>
<dbReference type="InterPro" id="IPR004000">
    <property type="entry name" value="Actin"/>
</dbReference>
<dbReference type="InParanoid" id="A0A1D6HAG7"/>
<dbReference type="PaxDb" id="4577-GRMZM2G321750_P01"/>
<dbReference type="Gene3D" id="3.30.420.40">
    <property type="match status" value="1"/>
</dbReference>
<evidence type="ECO:0000256" key="1">
    <source>
        <dbReference type="ARBA" id="ARBA00004245"/>
    </source>
</evidence>
<dbReference type="InterPro" id="IPR043129">
    <property type="entry name" value="ATPase_NBD"/>
</dbReference>
<reference evidence="7" key="1">
    <citation type="submission" date="2015-12" db="EMBL/GenBank/DDBJ databases">
        <title>Update maize B73 reference genome by single molecule sequencing technologies.</title>
        <authorList>
            <consortium name="Maize Genome Sequencing Project"/>
            <person name="Ware D."/>
        </authorList>
    </citation>
    <scope>NUCLEOTIDE SEQUENCE</scope>
    <source>
        <tissue evidence="7">Seedling</tissue>
    </source>
</reference>
<dbReference type="GO" id="GO:0005856">
    <property type="term" value="C:cytoskeleton"/>
    <property type="evidence" value="ECO:0007669"/>
    <property type="project" value="UniProtKB-SubCell"/>
</dbReference>
<dbReference type="PANTHER" id="PTHR11937">
    <property type="entry name" value="ACTIN"/>
    <property type="match status" value="1"/>
</dbReference>
<dbReference type="FunFam" id="3.30.420.40:FF:000205">
    <property type="entry name" value="Actin, alpha skeletal muscle"/>
    <property type="match status" value="1"/>
</dbReference>
<sequence length="206" mass="23088">MNLRDSKEKLACSALDYEQELETARTISSVEKSYELPDGQVITISAERFRCPEVLFQICVCVLCYFISRDSKEKLACSALDYEQELETARTSSSVEKSYELPDGQVITISAERFRCPEVLFQPSLIGMESASIHEATHNSIMKCDVDIRKDRYGNVVLSGGSNMFSGIGDRMSKEITALAPSSMKMWISKEEHDESGPGIVHMKCF</sequence>
<organism evidence="7">
    <name type="scientific">Zea mays</name>
    <name type="common">Maize</name>
    <dbReference type="NCBI Taxonomy" id="4577"/>
    <lineage>
        <taxon>Eukaryota</taxon>
        <taxon>Viridiplantae</taxon>
        <taxon>Streptophyta</taxon>
        <taxon>Embryophyta</taxon>
        <taxon>Tracheophyta</taxon>
        <taxon>Spermatophyta</taxon>
        <taxon>Magnoliopsida</taxon>
        <taxon>Liliopsida</taxon>
        <taxon>Poales</taxon>
        <taxon>Poaceae</taxon>
        <taxon>PACMAD clade</taxon>
        <taxon>Panicoideae</taxon>
        <taxon>Andropogonodae</taxon>
        <taxon>Andropogoneae</taxon>
        <taxon>Tripsacinae</taxon>
        <taxon>Zea</taxon>
    </lineage>
</organism>
<keyword evidence="4" id="KW-0067">ATP-binding</keyword>
<name>A0A1D6HAG7_MAIZE</name>
<dbReference type="Gene3D" id="3.90.640.10">
    <property type="entry name" value="Actin, Chain A, domain 4"/>
    <property type="match status" value="2"/>
</dbReference>
<evidence type="ECO:0000256" key="2">
    <source>
        <dbReference type="ARBA" id="ARBA00022490"/>
    </source>
</evidence>
<dbReference type="SMART" id="SM00268">
    <property type="entry name" value="ACTIN"/>
    <property type="match status" value="1"/>
</dbReference>
<keyword evidence="5" id="KW-0206">Cytoskeleton</keyword>
<gene>
    <name evidence="7" type="ORF">ZEAMMB73_Zm00001d016820</name>
</gene>
<dbReference type="Pfam" id="PF00022">
    <property type="entry name" value="Actin"/>
    <property type="match status" value="2"/>
</dbReference>
<evidence type="ECO:0000256" key="5">
    <source>
        <dbReference type="ARBA" id="ARBA00023212"/>
    </source>
</evidence>
<dbReference type="STRING" id="4577.A0A1D6HAG7"/>
<keyword evidence="3" id="KW-0547">Nucleotide-binding</keyword>
<evidence type="ECO:0000256" key="6">
    <source>
        <dbReference type="RuleBase" id="RU000487"/>
    </source>
</evidence>
<dbReference type="GO" id="GO:0005524">
    <property type="term" value="F:ATP binding"/>
    <property type="evidence" value="ECO:0007669"/>
    <property type="project" value="UniProtKB-KW"/>
</dbReference>